<feature type="region of interest" description="Disordered" evidence="1">
    <location>
        <begin position="678"/>
        <end position="710"/>
    </location>
</feature>
<organism evidence="2">
    <name type="scientific">uncultured Caudovirales phage</name>
    <dbReference type="NCBI Taxonomy" id="2100421"/>
    <lineage>
        <taxon>Viruses</taxon>
        <taxon>Duplodnaviria</taxon>
        <taxon>Heunggongvirae</taxon>
        <taxon>Uroviricota</taxon>
        <taxon>Caudoviricetes</taxon>
        <taxon>Peduoviridae</taxon>
        <taxon>Maltschvirus</taxon>
        <taxon>Maltschvirus maltsch</taxon>
    </lineage>
</organism>
<evidence type="ECO:0000313" key="2">
    <source>
        <dbReference type="EMBL" id="CAB4213473.1"/>
    </source>
</evidence>
<accession>A0A6J5SH73</accession>
<protein>
    <submittedName>
        <fullName evidence="2">Uncharacterized protein</fullName>
    </submittedName>
</protein>
<name>A0A6J5SH73_9CAUD</name>
<dbReference type="EMBL" id="LR797397">
    <property type="protein sequence ID" value="CAB4213473.1"/>
    <property type="molecule type" value="Genomic_DNA"/>
</dbReference>
<evidence type="ECO:0000256" key="1">
    <source>
        <dbReference type="SAM" id="MobiDB-lite"/>
    </source>
</evidence>
<gene>
    <name evidence="2" type="ORF">UFOVP1451_47</name>
</gene>
<reference evidence="2" key="1">
    <citation type="submission" date="2020-05" db="EMBL/GenBank/DDBJ databases">
        <authorList>
            <person name="Chiriac C."/>
            <person name="Salcher M."/>
            <person name="Ghai R."/>
            <person name="Kavagutti S V."/>
        </authorList>
    </citation>
    <scope>NUCLEOTIDE SEQUENCE</scope>
</reference>
<feature type="compositionally biased region" description="Basic and acidic residues" evidence="1">
    <location>
        <begin position="678"/>
        <end position="692"/>
    </location>
</feature>
<sequence length="710" mass="78832">MVAIPVSPGPRIAPQASPIAVAPINPTAVGNAVAELGQVGVQASAQRMAFETQRTQALQAAKTMDYSTQIQALDNDLELQAQQTPSTPGAFQGLSVRLQADRQKKVEELLASEQDPIVKDLAMRSANTQAVQLKDRFNRYQLTKEAEYGQHVITTKLDRIGDELTQTSNPARIKQLENEISSTLSTGLASRYINYNFIESYQDKVKRISAARDAEAAQGAALNAYLDGSAFADPNNPKDRAIVDKAFDRMFTSNDPELQAKAIELSAKTSIVSPRLVSTISGLLTVGTPQQKVKAAQIVARLDAKNPRLISAFPQTIQAQALGINRSIEAGIPADQAVAFSEKNAEQNKSFDRARREQTFQMDNSKKLREKSIENLRGELSDIPWSRKSVEVPDAVIGQYEYLTKEFYMNTGASYEDATAHAKSVIKSQWKMTDIGGKPKLQRYAPEAVYSVAGLPDKWIKNQLIDTLSGKPDIEEKPAGLIAQGNIDLTKRIPLKNADGSISTLRSITVEADGEHYLIPTIQDGKQMTTPEAIRYFRRTGQHLGVFETERDANKYAKRASEFEYQRFKSGAKASFLGDGKFVADRLERPNYFKDKTPEEINDQIELAVDPASVSTAFPSYFISRVVDEFGRKELILDENNQYLRFTPDLSRTEEYKNSRSAREALSISPEAFAEDLYQRRKQKEEEKDRTRISPGKARAISLVGGEAFK</sequence>
<proteinExistence type="predicted"/>